<accession>A0ABY5PEP3</accession>
<dbReference type="SUPFAM" id="SSF46785">
    <property type="entry name" value="Winged helix' DNA-binding domain"/>
    <property type="match status" value="1"/>
</dbReference>
<name>A0ABY5PEP3_9ACTN</name>
<dbReference type="PANTHER" id="PTHR33164">
    <property type="entry name" value="TRANSCRIPTIONAL REGULATOR, MARR FAMILY"/>
    <property type="match status" value="1"/>
</dbReference>
<sequence>MTGLLIDRLVRAAAVRYPEVYGELGISKPALVVLVALAAEGPLRQARVSERTGIDKATLVGLLNELEGLGLAQRAPDPSDRRAHAVSVTVKGRRLLDRAADLAAADDFFAVLSAEERAALDGMLVRLLDAHGA</sequence>
<evidence type="ECO:0000259" key="1">
    <source>
        <dbReference type="PROSITE" id="PS50995"/>
    </source>
</evidence>
<protein>
    <submittedName>
        <fullName evidence="2">MarR family transcriptional regulator</fullName>
    </submittedName>
</protein>
<dbReference type="PRINTS" id="PR00598">
    <property type="entry name" value="HTHMARR"/>
</dbReference>
<dbReference type="InterPro" id="IPR000835">
    <property type="entry name" value="HTH_MarR-typ"/>
</dbReference>
<dbReference type="InterPro" id="IPR036388">
    <property type="entry name" value="WH-like_DNA-bd_sf"/>
</dbReference>
<dbReference type="SMART" id="SM00347">
    <property type="entry name" value="HTH_MARR"/>
    <property type="match status" value="1"/>
</dbReference>
<keyword evidence="3" id="KW-1185">Reference proteome</keyword>
<evidence type="ECO:0000313" key="3">
    <source>
        <dbReference type="Proteomes" id="UP001058860"/>
    </source>
</evidence>
<dbReference type="PROSITE" id="PS50995">
    <property type="entry name" value="HTH_MARR_2"/>
    <property type="match status" value="1"/>
</dbReference>
<organism evidence="2 3">
    <name type="scientific">Svornostia abyssi</name>
    <dbReference type="NCBI Taxonomy" id="2898438"/>
    <lineage>
        <taxon>Bacteria</taxon>
        <taxon>Bacillati</taxon>
        <taxon>Actinomycetota</taxon>
        <taxon>Thermoleophilia</taxon>
        <taxon>Solirubrobacterales</taxon>
        <taxon>Baekduiaceae</taxon>
        <taxon>Svornostia</taxon>
    </lineage>
</organism>
<dbReference type="Pfam" id="PF12802">
    <property type="entry name" value="MarR_2"/>
    <property type="match status" value="1"/>
</dbReference>
<dbReference type="RefSeq" id="WP_353863596.1">
    <property type="nucleotide sequence ID" value="NZ_CP088295.1"/>
</dbReference>
<proteinExistence type="predicted"/>
<dbReference type="Gene3D" id="1.10.10.10">
    <property type="entry name" value="Winged helix-like DNA-binding domain superfamily/Winged helix DNA-binding domain"/>
    <property type="match status" value="1"/>
</dbReference>
<gene>
    <name evidence="2" type="ORF">LRS13_20755</name>
</gene>
<dbReference type="PANTHER" id="PTHR33164:SF57">
    <property type="entry name" value="MARR-FAMILY TRANSCRIPTIONAL REGULATOR"/>
    <property type="match status" value="1"/>
</dbReference>
<dbReference type="EMBL" id="CP088295">
    <property type="protein sequence ID" value="UUY03081.1"/>
    <property type="molecule type" value="Genomic_DNA"/>
</dbReference>
<evidence type="ECO:0000313" key="2">
    <source>
        <dbReference type="EMBL" id="UUY03081.1"/>
    </source>
</evidence>
<dbReference type="InterPro" id="IPR039422">
    <property type="entry name" value="MarR/SlyA-like"/>
</dbReference>
<reference evidence="3" key="1">
    <citation type="submission" date="2021-11" db="EMBL/GenBank/DDBJ databases">
        <title>Cultivation dependent microbiological survey of springs from the worlds oldest radium mine currently devoted to the extraction of radon-saturated water.</title>
        <authorList>
            <person name="Kapinusova G."/>
            <person name="Smrhova T."/>
            <person name="Strejcek M."/>
            <person name="Suman J."/>
            <person name="Jani K."/>
            <person name="Pajer P."/>
            <person name="Uhlik O."/>
        </authorList>
    </citation>
    <scope>NUCLEOTIDE SEQUENCE [LARGE SCALE GENOMIC DNA]</scope>
    <source>
        <strain evidence="3">J379</strain>
    </source>
</reference>
<dbReference type="InterPro" id="IPR036390">
    <property type="entry name" value="WH_DNA-bd_sf"/>
</dbReference>
<dbReference type="Proteomes" id="UP001058860">
    <property type="component" value="Chromosome"/>
</dbReference>
<feature type="domain" description="HTH marR-type" evidence="1">
    <location>
        <begin position="1"/>
        <end position="129"/>
    </location>
</feature>